<keyword evidence="2" id="KW-1185">Reference proteome</keyword>
<dbReference type="OrthoDB" id="57485at2157"/>
<dbReference type="GeneID" id="41714239"/>
<reference evidence="1 2" key="1">
    <citation type="journal article" date="2020" name="Int. J. Syst. Evol. Microbiol.">
        <title>Sulfuracidifex tepidarius gen. nov., sp. nov. and transfer of Sulfolobus metallicus Huber and Stetter 1992 to the genus Sulfuracidifex as Sulfuracidifex metallicus comb. nov.</title>
        <authorList>
            <person name="Itoh T."/>
            <person name="Miura T."/>
            <person name="Sakai H.D."/>
            <person name="Kato S."/>
            <person name="Ohkuma M."/>
            <person name="Takashina T."/>
        </authorList>
    </citation>
    <scope>NUCLEOTIDE SEQUENCE [LARGE SCALE GENOMIC DNA]</scope>
    <source>
        <strain evidence="1 2">IC-006</strain>
    </source>
</reference>
<dbReference type="Pfam" id="PF06053">
    <property type="entry name" value="DUF929"/>
    <property type="match status" value="1"/>
</dbReference>
<organism evidence="1 2">
    <name type="scientific">Sulfuracidifex tepidarius</name>
    <dbReference type="NCBI Taxonomy" id="1294262"/>
    <lineage>
        <taxon>Archaea</taxon>
        <taxon>Thermoproteota</taxon>
        <taxon>Thermoprotei</taxon>
        <taxon>Sulfolobales</taxon>
        <taxon>Sulfolobaceae</taxon>
        <taxon>Sulfuracidifex</taxon>
    </lineage>
</organism>
<proteinExistence type="predicted"/>
<gene>
    <name evidence="1" type="ORF">IC006_0364</name>
</gene>
<sequence length="286" mass="30791">MNKLVIIGVLILLIAAASLIIVMPHYHGGSTSSSSKPDQSSTVSNGTSQYNVTSIPMYQFVKVSNQDYAPAGKVEVIEQSWVGCPVGATASWAIYGALAHFGKFTYYNHTSDPFDKVASNIPGLIFLNFTPNSTILFKVVYVYNEYLNASATLSNGTYVSGVPILTSQLVYKGEAILNDSLSSDIASLFIKYETEVPVKGYHNASAYIVKPPHLNFGLIVTGPNGTWVMTTPMINPTYLQGMSVQGVWEQLNNGGGNLTEIVNAANYLERVISMASSSSAPEVSCF</sequence>
<protein>
    <recommendedName>
        <fullName evidence="3">DUF929 domain-containing protein</fullName>
    </recommendedName>
</protein>
<dbReference type="KEGG" id="step:IC006_0364"/>
<dbReference type="EMBL" id="AP018929">
    <property type="protein sequence ID" value="BBG23080.1"/>
    <property type="molecule type" value="Genomic_DNA"/>
</dbReference>
<accession>A0A510DSI2</accession>
<dbReference type="InterPro" id="IPR009272">
    <property type="entry name" value="DUF929"/>
</dbReference>
<dbReference type="AlphaFoldDB" id="A0A510DSI2"/>
<name>A0A510DSI2_9CREN</name>
<dbReference type="Proteomes" id="UP000322983">
    <property type="component" value="Chromosome"/>
</dbReference>
<evidence type="ECO:0000313" key="2">
    <source>
        <dbReference type="Proteomes" id="UP000322983"/>
    </source>
</evidence>
<evidence type="ECO:0008006" key="3">
    <source>
        <dbReference type="Google" id="ProtNLM"/>
    </source>
</evidence>
<dbReference type="RefSeq" id="WP_054846329.1">
    <property type="nucleotide sequence ID" value="NZ_AP018929.1"/>
</dbReference>
<evidence type="ECO:0000313" key="1">
    <source>
        <dbReference type="EMBL" id="BBG23080.1"/>
    </source>
</evidence>